<comment type="caution">
    <text evidence="1">The sequence shown here is derived from an EMBL/GenBank/DDBJ whole genome shotgun (WGS) entry which is preliminary data.</text>
</comment>
<evidence type="ECO:0000313" key="1">
    <source>
        <dbReference type="EMBL" id="KAI3701557.1"/>
    </source>
</evidence>
<dbReference type="Proteomes" id="UP001055879">
    <property type="component" value="Linkage Group LG09"/>
</dbReference>
<name>A0ACB8ZU72_ARCLA</name>
<gene>
    <name evidence="1" type="ORF">L6452_26734</name>
</gene>
<reference evidence="2" key="1">
    <citation type="journal article" date="2022" name="Mol. Ecol. Resour.">
        <title>The genomes of chicory, endive, great burdock and yacon provide insights into Asteraceae palaeo-polyploidization history and plant inulin production.</title>
        <authorList>
            <person name="Fan W."/>
            <person name="Wang S."/>
            <person name="Wang H."/>
            <person name="Wang A."/>
            <person name="Jiang F."/>
            <person name="Liu H."/>
            <person name="Zhao H."/>
            <person name="Xu D."/>
            <person name="Zhang Y."/>
        </authorList>
    </citation>
    <scope>NUCLEOTIDE SEQUENCE [LARGE SCALE GENOMIC DNA]</scope>
    <source>
        <strain evidence="2">cv. Niubang</strain>
    </source>
</reference>
<protein>
    <submittedName>
        <fullName evidence="1">Uncharacterized protein</fullName>
    </submittedName>
</protein>
<dbReference type="EMBL" id="CM042055">
    <property type="protein sequence ID" value="KAI3701557.1"/>
    <property type="molecule type" value="Genomic_DNA"/>
</dbReference>
<sequence>MASGAVAGDGFFRAGGFEGCIAYGDVEITRRPYHRNCSCALHKMHGKCSHVSLVTNVSFPSKRAWSEGSLALVVSASRSYSPYSSPAMGPTTDISRGGKSLVELCEEDQEV</sequence>
<accession>A0ACB8ZU72</accession>
<proteinExistence type="predicted"/>
<reference evidence="1 2" key="2">
    <citation type="journal article" date="2022" name="Mol. Ecol. Resour.">
        <title>The genomes of chicory, endive, great burdock and yacon provide insights into Asteraceae paleo-polyploidization history and plant inulin production.</title>
        <authorList>
            <person name="Fan W."/>
            <person name="Wang S."/>
            <person name="Wang H."/>
            <person name="Wang A."/>
            <person name="Jiang F."/>
            <person name="Liu H."/>
            <person name="Zhao H."/>
            <person name="Xu D."/>
            <person name="Zhang Y."/>
        </authorList>
    </citation>
    <scope>NUCLEOTIDE SEQUENCE [LARGE SCALE GENOMIC DNA]</scope>
    <source>
        <strain evidence="2">cv. Niubang</strain>
    </source>
</reference>
<evidence type="ECO:0000313" key="2">
    <source>
        <dbReference type="Proteomes" id="UP001055879"/>
    </source>
</evidence>
<keyword evidence="2" id="KW-1185">Reference proteome</keyword>
<organism evidence="1 2">
    <name type="scientific">Arctium lappa</name>
    <name type="common">Greater burdock</name>
    <name type="synonym">Lappa major</name>
    <dbReference type="NCBI Taxonomy" id="4217"/>
    <lineage>
        <taxon>Eukaryota</taxon>
        <taxon>Viridiplantae</taxon>
        <taxon>Streptophyta</taxon>
        <taxon>Embryophyta</taxon>
        <taxon>Tracheophyta</taxon>
        <taxon>Spermatophyta</taxon>
        <taxon>Magnoliopsida</taxon>
        <taxon>eudicotyledons</taxon>
        <taxon>Gunneridae</taxon>
        <taxon>Pentapetalae</taxon>
        <taxon>asterids</taxon>
        <taxon>campanulids</taxon>
        <taxon>Asterales</taxon>
        <taxon>Asteraceae</taxon>
        <taxon>Carduoideae</taxon>
        <taxon>Cardueae</taxon>
        <taxon>Arctiinae</taxon>
        <taxon>Arctium</taxon>
    </lineage>
</organism>